<dbReference type="InterPro" id="IPR036249">
    <property type="entry name" value="Thioredoxin-like_sf"/>
</dbReference>
<protein>
    <submittedName>
        <fullName evidence="3">Thioredoxin family protein</fullName>
    </submittedName>
</protein>
<evidence type="ECO:0000313" key="4">
    <source>
        <dbReference type="Proteomes" id="UP001224775"/>
    </source>
</evidence>
<feature type="domain" description="Thioredoxin" evidence="2">
    <location>
        <begin position="10"/>
        <end position="132"/>
    </location>
</feature>
<dbReference type="Proteomes" id="UP001224775">
    <property type="component" value="Unassembled WGS sequence"/>
</dbReference>
<gene>
    <name evidence="3" type="ORF">QTG54_003463</name>
</gene>
<evidence type="ECO:0000256" key="1">
    <source>
        <dbReference type="ARBA" id="ARBA00023157"/>
    </source>
</evidence>
<dbReference type="Pfam" id="PF00085">
    <property type="entry name" value="Thioredoxin"/>
    <property type="match status" value="1"/>
</dbReference>
<dbReference type="PROSITE" id="PS51352">
    <property type="entry name" value="THIOREDOXIN_2"/>
    <property type="match status" value="1"/>
</dbReference>
<sequence>MSVSMHRFLSSPLHRRAAQQLTTSNQQRWTSVITLSDADAVDKFRTINSKSVMYFTATWCPPCKMIAPIYTELATKYPDVAFGKVDVDENQDAAVEFQIQAVPTFVFSKNKESVNKFSGADKDQLEKLVQEL</sequence>
<reference evidence="3" key="1">
    <citation type="submission" date="2023-06" db="EMBL/GenBank/DDBJ databases">
        <title>Survivors Of The Sea: Transcriptome response of Skeletonema marinoi to long-term dormancy.</title>
        <authorList>
            <person name="Pinder M.I.M."/>
            <person name="Kourtchenko O."/>
            <person name="Robertson E.K."/>
            <person name="Larsson T."/>
            <person name="Maumus F."/>
            <person name="Osuna-Cruz C.M."/>
            <person name="Vancaester E."/>
            <person name="Stenow R."/>
            <person name="Vandepoele K."/>
            <person name="Ploug H."/>
            <person name="Bruchert V."/>
            <person name="Godhe A."/>
            <person name="Topel M."/>
        </authorList>
    </citation>
    <scope>NUCLEOTIDE SEQUENCE</scope>
    <source>
        <strain evidence="3">R05AC</strain>
    </source>
</reference>
<dbReference type="EMBL" id="JATAAI010000005">
    <property type="protein sequence ID" value="KAK1745539.1"/>
    <property type="molecule type" value="Genomic_DNA"/>
</dbReference>
<dbReference type="AlphaFoldDB" id="A0AAD8YFF5"/>
<keyword evidence="4" id="KW-1185">Reference proteome</keyword>
<dbReference type="InterPro" id="IPR013766">
    <property type="entry name" value="Thioredoxin_domain"/>
</dbReference>
<name>A0AAD8YFF5_9STRA</name>
<accession>A0AAD8YFF5</accession>
<dbReference type="SUPFAM" id="SSF52833">
    <property type="entry name" value="Thioredoxin-like"/>
    <property type="match status" value="1"/>
</dbReference>
<evidence type="ECO:0000313" key="3">
    <source>
        <dbReference type="EMBL" id="KAK1745539.1"/>
    </source>
</evidence>
<proteinExistence type="predicted"/>
<dbReference type="Gene3D" id="3.40.30.10">
    <property type="entry name" value="Glutaredoxin"/>
    <property type="match status" value="1"/>
</dbReference>
<evidence type="ECO:0000259" key="2">
    <source>
        <dbReference type="PROSITE" id="PS51352"/>
    </source>
</evidence>
<organism evidence="3 4">
    <name type="scientific">Skeletonema marinoi</name>
    <dbReference type="NCBI Taxonomy" id="267567"/>
    <lineage>
        <taxon>Eukaryota</taxon>
        <taxon>Sar</taxon>
        <taxon>Stramenopiles</taxon>
        <taxon>Ochrophyta</taxon>
        <taxon>Bacillariophyta</taxon>
        <taxon>Coscinodiscophyceae</taxon>
        <taxon>Thalassiosirophycidae</taxon>
        <taxon>Thalassiosirales</taxon>
        <taxon>Skeletonemataceae</taxon>
        <taxon>Skeletonema</taxon>
        <taxon>Skeletonema marinoi-dohrnii complex</taxon>
    </lineage>
</organism>
<dbReference type="InterPro" id="IPR017937">
    <property type="entry name" value="Thioredoxin_CS"/>
</dbReference>
<keyword evidence="1" id="KW-1015">Disulfide bond</keyword>
<comment type="caution">
    <text evidence="3">The sequence shown here is derived from an EMBL/GenBank/DDBJ whole genome shotgun (WGS) entry which is preliminary data.</text>
</comment>
<dbReference type="PANTHER" id="PTHR46115">
    <property type="entry name" value="THIOREDOXIN-LIKE PROTEIN 1"/>
    <property type="match status" value="1"/>
</dbReference>
<dbReference type="PROSITE" id="PS00194">
    <property type="entry name" value="THIOREDOXIN_1"/>
    <property type="match status" value="1"/>
</dbReference>
<dbReference type="CDD" id="cd02947">
    <property type="entry name" value="TRX_family"/>
    <property type="match status" value="1"/>
</dbReference>